<dbReference type="SUPFAM" id="SSF50156">
    <property type="entry name" value="PDZ domain-like"/>
    <property type="match status" value="2"/>
</dbReference>
<evidence type="ECO:0000256" key="15">
    <source>
        <dbReference type="PIRSR" id="PIRSR611782-2"/>
    </source>
</evidence>
<feature type="signal peptide" evidence="17">
    <location>
        <begin position="1"/>
        <end position="30"/>
    </location>
</feature>
<feature type="active site" description="Charge relay system" evidence="14">
    <location>
        <position position="178"/>
    </location>
</feature>
<name>A0A2W2BC37_9HYPH</name>
<dbReference type="EC" id="3.4.21.107" evidence="4"/>
<keyword evidence="10" id="KW-0378">Hydrolase</keyword>
<evidence type="ECO:0000256" key="5">
    <source>
        <dbReference type="ARBA" id="ARBA00013958"/>
    </source>
</evidence>
<evidence type="ECO:0000256" key="9">
    <source>
        <dbReference type="ARBA" id="ARBA00022764"/>
    </source>
</evidence>
<dbReference type="PANTHER" id="PTHR22939:SF130">
    <property type="entry name" value="PERIPLASMIC SERINE ENDOPROTEASE DEGP-LIKE-RELATED"/>
    <property type="match status" value="1"/>
</dbReference>
<evidence type="ECO:0000256" key="13">
    <source>
        <dbReference type="ARBA" id="ARBA00032850"/>
    </source>
</evidence>
<keyword evidence="11" id="KW-0720">Serine protease</keyword>
<comment type="caution">
    <text evidence="19">The sequence shown here is derived from an EMBL/GenBank/DDBJ whole genome shotgun (WGS) entry which is preliminary data.</text>
</comment>
<dbReference type="CDD" id="cd10839">
    <property type="entry name" value="cpPDZ1_DegP-like"/>
    <property type="match status" value="1"/>
</dbReference>
<dbReference type="InterPro" id="IPR036034">
    <property type="entry name" value="PDZ_sf"/>
</dbReference>
<dbReference type="SUPFAM" id="SSF50494">
    <property type="entry name" value="Trypsin-like serine proteases"/>
    <property type="match status" value="1"/>
</dbReference>
<sequence>METKEMSSAKNKTLGAFAAGLMAATAFVTAASVLPSTPATAQNQLQAAAVDPSKGFADLVDRVMPAVVSVQVKYANAAATGEDQAQGKRGMPNGMEDFFKQFPQFRNMPGMGQGDQGGDGEDSHPNGGMAMGSGFIISADGYAVTNNHVVKDADQVSVTMKDGTEYKAEVIGTDPKTDLALIKIDAKDKKFDYVSFTKDEPRVGDWVMAVGNPFGLGGTVTTGIVSALGRDIGSGPYDNFMQIDAAINRGNSGGPAFNLEGEVVGINTAIFSPSGGSVGIGFAIPASTAENIIDSLKENGKVTRGWLGVQIQPVTEDIAESLGLKDAKGAIVADVTEDSPALAAGVKQGDTILKIDGKDVSDSRDLSRKVAGIKPGDSVPLTVVRDGKTIDLDVKIGTMPDDKKMASKDAPKEEADKSVSLSALGLKVAPAEDGPGVTVTDVAEGSAAADMGLKAGDTILEVAGQEVHAPSDVRAALKANDKKKVLILVKTDDGQRFIALPTAKG</sequence>
<evidence type="ECO:0000256" key="12">
    <source>
        <dbReference type="ARBA" id="ARBA00023016"/>
    </source>
</evidence>
<evidence type="ECO:0000256" key="11">
    <source>
        <dbReference type="ARBA" id="ARBA00022825"/>
    </source>
</evidence>
<dbReference type="PRINTS" id="PR00834">
    <property type="entry name" value="PROTEASES2C"/>
</dbReference>
<evidence type="ECO:0000313" key="19">
    <source>
        <dbReference type="EMBL" id="PZF77738.1"/>
    </source>
</evidence>
<dbReference type="InterPro" id="IPR001478">
    <property type="entry name" value="PDZ"/>
</dbReference>
<dbReference type="Pfam" id="PF17820">
    <property type="entry name" value="PDZ_6"/>
    <property type="match status" value="1"/>
</dbReference>
<gene>
    <name evidence="19" type="ORF">DK847_04710</name>
</gene>
<dbReference type="Gene3D" id="2.30.42.10">
    <property type="match status" value="2"/>
</dbReference>
<dbReference type="FunFam" id="2.40.10.120:FF:000007">
    <property type="entry name" value="Periplasmic serine endoprotease DegP-like"/>
    <property type="match status" value="1"/>
</dbReference>
<comment type="similarity">
    <text evidence="3">Belongs to the peptidase S1C family.</text>
</comment>
<dbReference type="InterPro" id="IPR009003">
    <property type="entry name" value="Peptidase_S1_PA"/>
</dbReference>
<comment type="subcellular location">
    <subcellularLocation>
        <location evidence="2">Periplasm</location>
    </subcellularLocation>
</comment>
<evidence type="ECO:0000256" key="4">
    <source>
        <dbReference type="ARBA" id="ARBA00013035"/>
    </source>
</evidence>
<feature type="domain" description="PDZ" evidence="18">
    <location>
        <begin position="301"/>
        <end position="387"/>
    </location>
</feature>
<feature type="chain" id="PRO_5038531619" description="Probable periplasmic serine endoprotease DegP-like" evidence="17">
    <location>
        <begin position="31"/>
        <end position="505"/>
    </location>
</feature>
<evidence type="ECO:0000259" key="18">
    <source>
        <dbReference type="PROSITE" id="PS50106"/>
    </source>
</evidence>
<evidence type="ECO:0000256" key="6">
    <source>
        <dbReference type="ARBA" id="ARBA00022670"/>
    </source>
</evidence>
<dbReference type="AlphaFoldDB" id="A0A2W2BC37"/>
<comment type="catalytic activity">
    <reaction evidence="1">
        <text>Acts on substrates that are at least partially unfolded. The cleavage site P1 residue is normally between a pair of hydrophobic residues, such as Val-|-Val.</text>
        <dbReference type="EC" id="3.4.21.107"/>
    </reaction>
</comment>
<evidence type="ECO:0000256" key="7">
    <source>
        <dbReference type="ARBA" id="ARBA00022729"/>
    </source>
</evidence>
<keyword evidence="12" id="KW-0346">Stress response</keyword>
<evidence type="ECO:0000256" key="1">
    <source>
        <dbReference type="ARBA" id="ARBA00001772"/>
    </source>
</evidence>
<dbReference type="Pfam" id="PF13365">
    <property type="entry name" value="Trypsin_2"/>
    <property type="match status" value="1"/>
</dbReference>
<dbReference type="GO" id="GO:0042597">
    <property type="term" value="C:periplasmic space"/>
    <property type="evidence" value="ECO:0007669"/>
    <property type="project" value="UniProtKB-SubCell"/>
</dbReference>
<dbReference type="GO" id="GO:0004252">
    <property type="term" value="F:serine-type endopeptidase activity"/>
    <property type="evidence" value="ECO:0007669"/>
    <property type="project" value="InterPro"/>
</dbReference>
<dbReference type="InterPro" id="IPR001940">
    <property type="entry name" value="Peptidase_S1C"/>
</dbReference>
<evidence type="ECO:0000256" key="2">
    <source>
        <dbReference type="ARBA" id="ARBA00004418"/>
    </source>
</evidence>
<feature type="binding site" evidence="15">
    <location>
        <position position="178"/>
    </location>
    <ligand>
        <name>substrate</name>
    </ligand>
</feature>
<evidence type="ECO:0000256" key="8">
    <source>
        <dbReference type="ARBA" id="ARBA00022737"/>
    </source>
</evidence>
<dbReference type="SMART" id="SM00228">
    <property type="entry name" value="PDZ"/>
    <property type="match status" value="2"/>
</dbReference>
<accession>A0A2W2BC37</accession>
<keyword evidence="9" id="KW-0574">Periplasm</keyword>
<keyword evidence="8" id="KW-0677">Repeat</keyword>
<reference evidence="20" key="1">
    <citation type="submission" date="2018-06" db="EMBL/GenBank/DDBJ databases">
        <title>Aestuariibacter litoralis strain KCTC 52945T.</title>
        <authorList>
            <person name="Li X."/>
            <person name="Salam N."/>
            <person name="Li J.-L."/>
            <person name="Chen Y.-M."/>
            <person name="Yang Z.-W."/>
            <person name="Zhang L.-Y."/>
            <person name="Han M.-X."/>
            <person name="Xiao M."/>
            <person name="Li W.-J."/>
        </authorList>
    </citation>
    <scope>NUCLEOTIDE SEQUENCE [LARGE SCALE GENOMIC DNA]</scope>
    <source>
        <strain evidence="20">KCTC 52945</strain>
    </source>
</reference>
<dbReference type="Proteomes" id="UP000248795">
    <property type="component" value="Unassembled WGS sequence"/>
</dbReference>
<dbReference type="InterPro" id="IPR011782">
    <property type="entry name" value="Pept_S1C_Do"/>
</dbReference>
<keyword evidence="7 17" id="KW-0732">Signal</keyword>
<feature type="binding site" evidence="15">
    <location>
        <begin position="250"/>
        <end position="252"/>
    </location>
    <ligand>
        <name>substrate</name>
    </ligand>
</feature>
<evidence type="ECO:0000256" key="3">
    <source>
        <dbReference type="ARBA" id="ARBA00010541"/>
    </source>
</evidence>
<keyword evidence="6" id="KW-0645">Protease</keyword>
<evidence type="ECO:0000313" key="20">
    <source>
        <dbReference type="Proteomes" id="UP000248795"/>
    </source>
</evidence>
<feature type="active site" description="Charge relay system" evidence="14">
    <location>
        <position position="148"/>
    </location>
</feature>
<dbReference type="PROSITE" id="PS50106">
    <property type="entry name" value="PDZ"/>
    <property type="match status" value="2"/>
</dbReference>
<proteinExistence type="inferred from homology"/>
<evidence type="ECO:0000256" key="17">
    <source>
        <dbReference type="SAM" id="SignalP"/>
    </source>
</evidence>
<dbReference type="EMBL" id="QKVK01000002">
    <property type="protein sequence ID" value="PZF77738.1"/>
    <property type="molecule type" value="Genomic_DNA"/>
</dbReference>
<dbReference type="NCBIfam" id="TIGR02037">
    <property type="entry name" value="degP_htrA_DO"/>
    <property type="match status" value="1"/>
</dbReference>
<feature type="domain" description="PDZ" evidence="18">
    <location>
        <begin position="424"/>
        <end position="492"/>
    </location>
</feature>
<evidence type="ECO:0000256" key="16">
    <source>
        <dbReference type="SAM" id="MobiDB-lite"/>
    </source>
</evidence>
<keyword evidence="20" id="KW-1185">Reference proteome</keyword>
<dbReference type="Pfam" id="PF13180">
    <property type="entry name" value="PDZ_2"/>
    <property type="match status" value="1"/>
</dbReference>
<feature type="region of interest" description="Disordered" evidence="16">
    <location>
        <begin position="108"/>
        <end position="130"/>
    </location>
</feature>
<dbReference type="GO" id="GO:0006508">
    <property type="term" value="P:proteolysis"/>
    <property type="evidence" value="ECO:0007669"/>
    <property type="project" value="UniProtKB-KW"/>
</dbReference>
<evidence type="ECO:0000256" key="10">
    <source>
        <dbReference type="ARBA" id="ARBA00022801"/>
    </source>
</evidence>
<dbReference type="Gene3D" id="2.40.10.120">
    <property type="match status" value="1"/>
</dbReference>
<protein>
    <recommendedName>
        <fullName evidence="5">Probable periplasmic serine endoprotease DegP-like</fullName>
        <ecNumber evidence="4">3.4.21.107</ecNumber>
    </recommendedName>
    <alternativeName>
        <fullName evidence="13">Protease Do</fullName>
    </alternativeName>
</protein>
<feature type="active site" description="Charge relay system" evidence="14">
    <location>
        <position position="252"/>
    </location>
</feature>
<feature type="binding site" evidence="15">
    <location>
        <position position="148"/>
    </location>
    <ligand>
        <name>substrate</name>
    </ligand>
</feature>
<evidence type="ECO:0000256" key="14">
    <source>
        <dbReference type="PIRSR" id="PIRSR611782-1"/>
    </source>
</evidence>
<organism evidence="19 20">
    <name type="scientific">Aestuariivirga litoralis</name>
    <dbReference type="NCBI Taxonomy" id="2650924"/>
    <lineage>
        <taxon>Bacteria</taxon>
        <taxon>Pseudomonadati</taxon>
        <taxon>Pseudomonadota</taxon>
        <taxon>Alphaproteobacteria</taxon>
        <taxon>Hyphomicrobiales</taxon>
        <taxon>Aestuariivirgaceae</taxon>
        <taxon>Aestuariivirga</taxon>
    </lineage>
</organism>
<dbReference type="InterPro" id="IPR041489">
    <property type="entry name" value="PDZ_6"/>
</dbReference>
<dbReference type="PANTHER" id="PTHR22939">
    <property type="entry name" value="SERINE PROTEASE FAMILY S1C HTRA-RELATED"/>
    <property type="match status" value="1"/>
</dbReference>